<feature type="transmembrane region" description="Helical" evidence="16">
    <location>
        <begin position="554"/>
        <end position="581"/>
    </location>
</feature>
<evidence type="ECO:0000256" key="12">
    <source>
        <dbReference type="ARBA" id="ARBA00023136"/>
    </source>
</evidence>
<dbReference type="OrthoDB" id="76293at2759"/>
<evidence type="ECO:0000256" key="11">
    <source>
        <dbReference type="ARBA" id="ARBA00023049"/>
    </source>
</evidence>
<name>A0A507DPU7_9FUNG</name>
<evidence type="ECO:0000259" key="17">
    <source>
        <dbReference type="Pfam" id="PF04389"/>
    </source>
</evidence>
<evidence type="ECO:0000256" key="9">
    <source>
        <dbReference type="ARBA" id="ARBA00022833"/>
    </source>
</evidence>
<evidence type="ECO:0000256" key="2">
    <source>
        <dbReference type="ARBA" id="ARBA00004477"/>
    </source>
</evidence>
<evidence type="ECO:0000313" key="20">
    <source>
        <dbReference type="Proteomes" id="UP000320333"/>
    </source>
</evidence>
<dbReference type="InterPro" id="IPR045175">
    <property type="entry name" value="M28_fam"/>
</dbReference>
<dbReference type="InterPro" id="IPR053974">
    <property type="entry name" value="ERMP1_1-A_TM"/>
</dbReference>
<evidence type="ECO:0000256" key="16">
    <source>
        <dbReference type="SAM" id="Phobius"/>
    </source>
</evidence>
<keyword evidence="6 14" id="KW-0479">Metal-binding</keyword>
<feature type="domain" description="Peptidase M28" evidence="17">
    <location>
        <begin position="145"/>
        <end position="338"/>
    </location>
</feature>
<dbReference type="PANTHER" id="PTHR12147">
    <property type="entry name" value="METALLOPEPTIDASE M28 FAMILY MEMBER"/>
    <property type="match status" value="1"/>
</dbReference>
<dbReference type="Proteomes" id="UP000320333">
    <property type="component" value="Unassembled WGS sequence"/>
</dbReference>
<dbReference type="GO" id="GO:0005789">
    <property type="term" value="C:endoplasmic reticulum membrane"/>
    <property type="evidence" value="ECO:0007669"/>
    <property type="project" value="UniProtKB-SubCell"/>
</dbReference>
<comment type="subcellular location">
    <subcellularLocation>
        <location evidence="2">Endoplasmic reticulum membrane</location>
        <topology evidence="2">Multi-pass membrane protein</topology>
    </subcellularLocation>
</comment>
<evidence type="ECO:0000256" key="3">
    <source>
        <dbReference type="ARBA" id="ARBA00010918"/>
    </source>
</evidence>
<feature type="transmembrane region" description="Helical" evidence="16">
    <location>
        <begin position="421"/>
        <end position="445"/>
    </location>
</feature>
<evidence type="ECO:0000256" key="7">
    <source>
        <dbReference type="ARBA" id="ARBA00022801"/>
    </source>
</evidence>
<dbReference type="GO" id="GO:0006508">
    <property type="term" value="P:proteolysis"/>
    <property type="evidence" value="ECO:0007669"/>
    <property type="project" value="UniProtKB-KW"/>
</dbReference>
<dbReference type="CDD" id="cd03875">
    <property type="entry name" value="M28_Fxna_like"/>
    <property type="match status" value="1"/>
</dbReference>
<dbReference type="FunFam" id="3.40.630.10:FF:000008">
    <property type="entry name" value="Endoplasmic reticulum metallopeptidase 1"/>
    <property type="match status" value="1"/>
</dbReference>
<comment type="similarity">
    <text evidence="3 14">Belongs to the peptidase M28 family.</text>
</comment>
<keyword evidence="4 14" id="KW-0645">Protease</keyword>
<dbReference type="InterPro" id="IPR048024">
    <property type="entry name" value="Fxna-like_M28_dom"/>
</dbReference>
<comment type="caution">
    <text evidence="19">The sequence shown here is derived from an EMBL/GenBank/DDBJ whole genome shotgun (WGS) entry which is preliminary data.</text>
</comment>
<protein>
    <recommendedName>
        <fullName evidence="14">Peptide hydrolase</fullName>
        <ecNumber evidence="14">3.4.-.-</ecNumber>
    </recommendedName>
</protein>
<evidence type="ECO:0000256" key="6">
    <source>
        <dbReference type="ARBA" id="ARBA00022723"/>
    </source>
</evidence>
<keyword evidence="20" id="KW-1185">Reference proteome</keyword>
<evidence type="ECO:0000256" key="1">
    <source>
        <dbReference type="ARBA" id="ARBA00001947"/>
    </source>
</evidence>
<comment type="cofactor">
    <cofactor evidence="1">
        <name>Zn(2+)</name>
        <dbReference type="ChEBI" id="CHEBI:29105"/>
    </cofactor>
</comment>
<keyword evidence="12 16" id="KW-0472">Membrane</keyword>
<keyword evidence="5 16" id="KW-0812">Transmembrane</keyword>
<evidence type="ECO:0000256" key="10">
    <source>
        <dbReference type="ARBA" id="ARBA00022989"/>
    </source>
</evidence>
<dbReference type="EMBL" id="QEAP01000989">
    <property type="protein sequence ID" value="TPX52910.1"/>
    <property type="molecule type" value="Genomic_DNA"/>
</dbReference>
<feature type="transmembrane region" description="Helical" evidence="16">
    <location>
        <begin position="497"/>
        <end position="524"/>
    </location>
</feature>
<reference evidence="19 20" key="1">
    <citation type="journal article" date="2019" name="Sci. Rep.">
        <title>Comparative genomics of chytrid fungi reveal insights into the obligate biotrophic and pathogenic lifestyle of Synchytrium endobioticum.</title>
        <authorList>
            <person name="van de Vossenberg B.T.L.H."/>
            <person name="Warris S."/>
            <person name="Nguyen H.D.T."/>
            <person name="van Gent-Pelzer M.P.E."/>
            <person name="Joly D.L."/>
            <person name="van de Geest H.C."/>
            <person name="Bonants P.J.M."/>
            <person name="Smith D.S."/>
            <person name="Levesque C.A."/>
            <person name="van der Lee T.A.J."/>
        </authorList>
    </citation>
    <scope>NUCLEOTIDE SEQUENCE [LARGE SCALE GENOMIC DNA]</scope>
    <source>
        <strain evidence="19 20">CBS 675.73</strain>
    </source>
</reference>
<keyword evidence="9 14" id="KW-0862">Zinc</keyword>
<proteinExistence type="inferred from homology"/>
<feature type="transmembrane region" description="Helical" evidence="16">
    <location>
        <begin position="640"/>
        <end position="661"/>
    </location>
</feature>
<dbReference type="PANTHER" id="PTHR12147:SF22">
    <property type="entry name" value="ENDOPLASMIC RETICULUM METALLOPEPTIDASE 1"/>
    <property type="match status" value="1"/>
</dbReference>
<evidence type="ECO:0000259" key="18">
    <source>
        <dbReference type="Pfam" id="PF22249"/>
    </source>
</evidence>
<keyword evidence="10 16" id="KW-1133">Transmembrane helix</keyword>
<sequence length="942" mass="103571">MATNASPNPVKRKRQPSRQRDEHPRSSSAALFAVLLSVASAALLATRIAFALPEPVTHTDTHNLAFSEAIARTHVSALAEDIGLRLVGSRGEKRAQEYIESALDTIRRDAVSGMQFDVDVQVAHGSHRFDFMHEIVMKDYVNVTNVVARVSCGPECDKNAILVNAHYDSQMGTPGACDDATPIAVMLELARIVSKRDPKTLRNSLILLFNGAEESLQDGSHAFSKFHPWARTVRSFVNLEAMGNSGKEILFQANSMQLVEAYGASVPRPHGAVSSNDLFKTGLILSDTDYRQFVEYGAMVGVDMAIYQNSYLYHTMQDTAENIEPGLLQHMGENTLAVVEHLLTKAEIETFKEGRDFVYFDLFDKFFFVISTNIANRIYAVLTVVSFLELIRPYLLAATSTVPTLHQNPKRSITLYLKTSGFMVCSFLAAIIVPAVVGAFTQYLLQKPLLYYRAEWHAFLIFLPASLAGIFACHKFARFVSPPHPLDTPTAVERRIFTATFTVNTLIILILTSAGLGSGFIFALNQASHLLALMVDRLLNRTANKSIPSPIHPLAYAVAAFLPAYVAVAFSWNFLMLFVPLAGRMGPDAPVDIIVGVLIGLLAATGGVGWIVGCLSARSVAEVRTAVGTRSKRTKGVPDVVNAGAGIGSLACFCAVMILMFRGNVYDVLHPKRLFIQYLQNVTSKSEMIVISHADPTSIAPLAASVSQALGNAPYRATSNSSENDHFFATLFPFSHFLQVYMFDMGKTDEHGGGSGVPGVAGVLDDPLPDLEVEEVWYDEEQSVRTVRIKCYHPQHTSPNLHFHADLVSWSLSSPPQQGPQNHIIRHVGGYPSNYFNVTISFKSLPPSDPNRDLVYIHVSAIERDTWDGLEPYSKSRRVFGGGKRGDHAWVWRNGYRSGQVLRRVVEAVEGYTQVSKRGGGGEWAGWTTEMYMAVDTVTKAF</sequence>
<accession>A0A507DPU7</accession>
<feature type="transmembrane region" description="Helical" evidence="16">
    <location>
        <begin position="593"/>
        <end position="615"/>
    </location>
</feature>
<dbReference type="GO" id="GO:0008235">
    <property type="term" value="F:metalloexopeptidase activity"/>
    <property type="evidence" value="ECO:0007669"/>
    <property type="project" value="InterPro"/>
</dbReference>
<dbReference type="EC" id="3.4.-.-" evidence="14"/>
<keyword evidence="11" id="KW-0482">Metalloprotease</keyword>
<feature type="domain" description="Endoplasmic reticulum metallopeptidase 1/1-A TM" evidence="18">
    <location>
        <begin position="419"/>
        <end position="600"/>
    </location>
</feature>
<feature type="region of interest" description="Disordered" evidence="15">
    <location>
        <begin position="1"/>
        <end position="25"/>
    </location>
</feature>
<evidence type="ECO:0000256" key="8">
    <source>
        <dbReference type="ARBA" id="ARBA00022824"/>
    </source>
</evidence>
<organism evidence="19 20">
    <name type="scientific">Chytriomyces confervae</name>
    <dbReference type="NCBI Taxonomy" id="246404"/>
    <lineage>
        <taxon>Eukaryota</taxon>
        <taxon>Fungi</taxon>
        <taxon>Fungi incertae sedis</taxon>
        <taxon>Chytridiomycota</taxon>
        <taxon>Chytridiomycota incertae sedis</taxon>
        <taxon>Chytridiomycetes</taxon>
        <taxon>Chytridiales</taxon>
        <taxon>Chytriomycetaceae</taxon>
        <taxon>Chytriomyces</taxon>
    </lineage>
</organism>
<dbReference type="SUPFAM" id="SSF53187">
    <property type="entry name" value="Zn-dependent exopeptidases"/>
    <property type="match status" value="1"/>
</dbReference>
<dbReference type="Pfam" id="PF04389">
    <property type="entry name" value="Peptidase_M28"/>
    <property type="match status" value="1"/>
</dbReference>
<gene>
    <name evidence="19" type="ORF">CcCBS67573_g09783</name>
</gene>
<dbReference type="InterPro" id="IPR007484">
    <property type="entry name" value="Peptidase_M28"/>
</dbReference>
<keyword evidence="7 14" id="KW-0378">Hydrolase</keyword>
<evidence type="ECO:0000256" key="14">
    <source>
        <dbReference type="RuleBase" id="RU361240"/>
    </source>
</evidence>
<keyword evidence="8" id="KW-0256">Endoplasmic reticulum</keyword>
<dbReference type="Pfam" id="PF22249">
    <property type="entry name" value="ERMP1-TM"/>
    <property type="match status" value="1"/>
</dbReference>
<evidence type="ECO:0000256" key="5">
    <source>
        <dbReference type="ARBA" id="ARBA00022692"/>
    </source>
</evidence>
<dbReference type="GO" id="GO:0046872">
    <property type="term" value="F:metal ion binding"/>
    <property type="evidence" value="ECO:0007669"/>
    <property type="project" value="UniProtKB-KW"/>
</dbReference>
<dbReference type="Gene3D" id="3.40.630.10">
    <property type="entry name" value="Zn peptidases"/>
    <property type="match status" value="1"/>
</dbReference>
<keyword evidence="13" id="KW-0325">Glycoprotein</keyword>
<evidence type="ECO:0000256" key="4">
    <source>
        <dbReference type="ARBA" id="ARBA00022670"/>
    </source>
</evidence>
<dbReference type="STRING" id="246404.A0A507DPU7"/>
<evidence type="ECO:0000313" key="19">
    <source>
        <dbReference type="EMBL" id="TPX52910.1"/>
    </source>
</evidence>
<feature type="transmembrane region" description="Helical" evidence="16">
    <location>
        <begin position="457"/>
        <end position="477"/>
    </location>
</feature>
<dbReference type="AlphaFoldDB" id="A0A507DPU7"/>
<evidence type="ECO:0000256" key="13">
    <source>
        <dbReference type="ARBA" id="ARBA00023180"/>
    </source>
</evidence>
<evidence type="ECO:0000256" key="15">
    <source>
        <dbReference type="SAM" id="MobiDB-lite"/>
    </source>
</evidence>